<dbReference type="RefSeq" id="WP_215238283.1">
    <property type="nucleotide sequence ID" value="NZ_CAJRAF010000001.1"/>
</dbReference>
<name>A0A916J9U2_9BACT</name>
<sequence>MKLPENIAGFIKAQNDLDSTAFANYFTAQATVSDEGASYSGREEIKQWIQAATEKYNMQLTPIDFTQTGSKRKLTVEVSGRFPASPIVMNYHLELDGSSISSLKITD</sequence>
<evidence type="ECO:0008006" key="3">
    <source>
        <dbReference type="Google" id="ProtNLM"/>
    </source>
</evidence>
<gene>
    <name evidence="1" type="ORF">DYBT9275_01661</name>
</gene>
<proteinExistence type="predicted"/>
<dbReference type="Proteomes" id="UP000680038">
    <property type="component" value="Unassembled WGS sequence"/>
</dbReference>
<dbReference type="AlphaFoldDB" id="A0A916J9U2"/>
<dbReference type="InterPro" id="IPR032710">
    <property type="entry name" value="NTF2-like_dom_sf"/>
</dbReference>
<comment type="caution">
    <text evidence="1">The sequence shown here is derived from an EMBL/GenBank/DDBJ whole genome shotgun (WGS) entry which is preliminary data.</text>
</comment>
<dbReference type="Gene3D" id="3.10.450.50">
    <property type="match status" value="1"/>
</dbReference>
<reference evidence="1" key="1">
    <citation type="submission" date="2021-04" db="EMBL/GenBank/DDBJ databases">
        <authorList>
            <person name="Rodrigo-Torres L."/>
            <person name="Arahal R. D."/>
            <person name="Lucena T."/>
        </authorList>
    </citation>
    <scope>NUCLEOTIDE SEQUENCE</scope>
    <source>
        <strain evidence="1">CECT 9275</strain>
    </source>
</reference>
<dbReference type="EMBL" id="CAJRAF010000001">
    <property type="protein sequence ID" value="CAG4995534.1"/>
    <property type="molecule type" value="Genomic_DNA"/>
</dbReference>
<accession>A0A916J9U2</accession>
<organism evidence="1 2">
    <name type="scientific">Dyadobacter helix</name>
    <dbReference type="NCBI Taxonomy" id="2822344"/>
    <lineage>
        <taxon>Bacteria</taxon>
        <taxon>Pseudomonadati</taxon>
        <taxon>Bacteroidota</taxon>
        <taxon>Cytophagia</taxon>
        <taxon>Cytophagales</taxon>
        <taxon>Spirosomataceae</taxon>
        <taxon>Dyadobacter</taxon>
    </lineage>
</organism>
<dbReference type="SUPFAM" id="SSF54427">
    <property type="entry name" value="NTF2-like"/>
    <property type="match status" value="1"/>
</dbReference>
<evidence type="ECO:0000313" key="2">
    <source>
        <dbReference type="Proteomes" id="UP000680038"/>
    </source>
</evidence>
<evidence type="ECO:0000313" key="1">
    <source>
        <dbReference type="EMBL" id="CAG4995534.1"/>
    </source>
</evidence>
<protein>
    <recommendedName>
        <fullName evidence="3">Nuclear transport factor 2 family protein</fullName>
    </recommendedName>
</protein>
<keyword evidence="2" id="KW-1185">Reference proteome</keyword>